<keyword evidence="2" id="KW-0328">Glycosyltransferase</keyword>
<dbReference type="InterPro" id="IPR029044">
    <property type="entry name" value="Nucleotide-diphossugar_trans"/>
</dbReference>
<dbReference type="PANTHER" id="PTHR43685:SF2">
    <property type="entry name" value="GLYCOSYLTRANSFERASE 2-LIKE DOMAIN-CONTAINING PROTEIN"/>
    <property type="match status" value="1"/>
</dbReference>
<sequence length="300" mass="33273">MTTTFAVVVTCYNYRDFVAEAVDSALAQTRPPKQVIVVDDGSKDGSQDLLRERYGNDPRVTLQICENGGQLVAFQRGLAATDADVVCFLDADDRWGPGYLSKLGAVYDARADIGFIHSDIALFGNEIRIKGEGPSPIDHGYTALATYALAHWYGSPTSALSLRLTDARTCLNVPIEMSRSWRLCADAVLVHASSLMGVRKLYLPTGEVGYRIHGNNGWWSQRSHEARYRNQIGSRSLIEYFANIAGLCPRSLASAKLEFRTKPTPSRAEARRYATIAMMGPEPLWRRLEDALSILIGRRR</sequence>
<feature type="domain" description="Glycosyltransferase 2-like" evidence="1">
    <location>
        <begin position="7"/>
        <end position="112"/>
    </location>
</feature>
<proteinExistence type="predicted"/>
<evidence type="ECO:0000313" key="2">
    <source>
        <dbReference type="EMBL" id="MFD0724503.1"/>
    </source>
</evidence>
<dbReference type="CDD" id="cd00761">
    <property type="entry name" value="Glyco_tranf_GTA_type"/>
    <property type="match status" value="1"/>
</dbReference>
<dbReference type="InterPro" id="IPR050834">
    <property type="entry name" value="Glycosyltransf_2"/>
</dbReference>
<dbReference type="Proteomes" id="UP001597110">
    <property type="component" value="Unassembled WGS sequence"/>
</dbReference>
<dbReference type="SUPFAM" id="SSF53448">
    <property type="entry name" value="Nucleotide-diphospho-sugar transferases"/>
    <property type="match status" value="1"/>
</dbReference>
<gene>
    <name evidence="2" type="ORF">ACFQ0E_02710</name>
</gene>
<reference evidence="3" key="1">
    <citation type="journal article" date="2019" name="Int. J. Syst. Evol. Microbiol.">
        <title>The Global Catalogue of Microorganisms (GCM) 10K type strain sequencing project: providing services to taxonomists for standard genome sequencing and annotation.</title>
        <authorList>
            <consortium name="The Broad Institute Genomics Platform"/>
            <consortium name="The Broad Institute Genome Sequencing Center for Infectious Disease"/>
            <person name="Wu L."/>
            <person name="Ma J."/>
        </authorList>
    </citation>
    <scope>NUCLEOTIDE SEQUENCE [LARGE SCALE GENOMIC DNA]</scope>
    <source>
        <strain evidence="3">CCUG 55585</strain>
    </source>
</reference>
<dbReference type="Gene3D" id="3.90.550.10">
    <property type="entry name" value="Spore Coat Polysaccharide Biosynthesis Protein SpsA, Chain A"/>
    <property type="match status" value="1"/>
</dbReference>
<dbReference type="InterPro" id="IPR001173">
    <property type="entry name" value="Glyco_trans_2-like"/>
</dbReference>
<keyword evidence="2" id="KW-0808">Transferase</keyword>
<name>A0ABW2Y8T5_9GAMM</name>
<protein>
    <submittedName>
        <fullName evidence="2">Glycosyltransferase family 2 protein</fullName>
        <ecNumber evidence="2">2.4.-.-</ecNumber>
    </submittedName>
</protein>
<comment type="caution">
    <text evidence="2">The sequence shown here is derived from an EMBL/GenBank/DDBJ whole genome shotgun (WGS) entry which is preliminary data.</text>
</comment>
<accession>A0ABW2Y8T5</accession>
<organism evidence="2 3">
    <name type="scientific">Lysobacter brunescens</name>
    <dbReference type="NCBI Taxonomy" id="262323"/>
    <lineage>
        <taxon>Bacteria</taxon>
        <taxon>Pseudomonadati</taxon>
        <taxon>Pseudomonadota</taxon>
        <taxon>Gammaproteobacteria</taxon>
        <taxon>Lysobacterales</taxon>
        <taxon>Lysobacteraceae</taxon>
        <taxon>Lysobacter</taxon>
    </lineage>
</organism>
<dbReference type="PANTHER" id="PTHR43685">
    <property type="entry name" value="GLYCOSYLTRANSFERASE"/>
    <property type="match status" value="1"/>
</dbReference>
<evidence type="ECO:0000259" key="1">
    <source>
        <dbReference type="Pfam" id="PF00535"/>
    </source>
</evidence>
<dbReference type="EC" id="2.4.-.-" evidence="2"/>
<dbReference type="Pfam" id="PF00535">
    <property type="entry name" value="Glycos_transf_2"/>
    <property type="match status" value="1"/>
</dbReference>
<evidence type="ECO:0000313" key="3">
    <source>
        <dbReference type="Proteomes" id="UP001597110"/>
    </source>
</evidence>
<dbReference type="RefSeq" id="WP_386822159.1">
    <property type="nucleotide sequence ID" value="NZ_JBHTIF010000001.1"/>
</dbReference>
<keyword evidence="3" id="KW-1185">Reference proteome</keyword>
<dbReference type="GO" id="GO:0016757">
    <property type="term" value="F:glycosyltransferase activity"/>
    <property type="evidence" value="ECO:0007669"/>
    <property type="project" value="UniProtKB-KW"/>
</dbReference>
<dbReference type="EMBL" id="JBHTIF010000001">
    <property type="protein sequence ID" value="MFD0724503.1"/>
    <property type="molecule type" value="Genomic_DNA"/>
</dbReference>